<proteinExistence type="predicted"/>
<protein>
    <submittedName>
        <fullName evidence="2">Uncharacterized protein</fullName>
    </submittedName>
</protein>
<feature type="region of interest" description="Disordered" evidence="1">
    <location>
        <begin position="478"/>
        <end position="517"/>
    </location>
</feature>
<name>A0ABP0BT55_9PEZI</name>
<gene>
    <name evidence="2" type="ORF">SBRCBS47491_004918</name>
</gene>
<feature type="region of interest" description="Disordered" evidence="1">
    <location>
        <begin position="331"/>
        <end position="350"/>
    </location>
</feature>
<dbReference type="EMBL" id="CAWUHC010000039">
    <property type="protein sequence ID" value="CAK7222601.1"/>
    <property type="molecule type" value="Genomic_DNA"/>
</dbReference>
<comment type="caution">
    <text evidence="2">The sequence shown here is derived from an EMBL/GenBank/DDBJ whole genome shotgun (WGS) entry which is preliminary data.</text>
</comment>
<evidence type="ECO:0000256" key="1">
    <source>
        <dbReference type="SAM" id="MobiDB-lite"/>
    </source>
</evidence>
<feature type="compositionally biased region" description="Basic and acidic residues" evidence="1">
    <location>
        <begin position="478"/>
        <end position="504"/>
    </location>
</feature>
<feature type="compositionally biased region" description="Low complexity" evidence="1">
    <location>
        <begin position="235"/>
        <end position="254"/>
    </location>
</feature>
<feature type="region of interest" description="Disordered" evidence="1">
    <location>
        <begin position="218"/>
        <end position="298"/>
    </location>
</feature>
<feature type="compositionally biased region" description="Basic and acidic residues" evidence="1">
    <location>
        <begin position="379"/>
        <end position="429"/>
    </location>
</feature>
<accession>A0ABP0BT55</accession>
<keyword evidence="3" id="KW-1185">Reference proteome</keyword>
<dbReference type="Proteomes" id="UP001642406">
    <property type="component" value="Unassembled WGS sequence"/>
</dbReference>
<evidence type="ECO:0000313" key="3">
    <source>
        <dbReference type="Proteomes" id="UP001642406"/>
    </source>
</evidence>
<reference evidence="2 3" key="1">
    <citation type="submission" date="2024-01" db="EMBL/GenBank/DDBJ databases">
        <authorList>
            <person name="Allen C."/>
            <person name="Tagirdzhanova G."/>
        </authorList>
    </citation>
    <scope>NUCLEOTIDE SEQUENCE [LARGE SCALE GENOMIC DNA]</scope>
</reference>
<feature type="compositionally biased region" description="Low complexity" evidence="1">
    <location>
        <begin position="77"/>
        <end position="87"/>
    </location>
</feature>
<evidence type="ECO:0000313" key="2">
    <source>
        <dbReference type="EMBL" id="CAK7222601.1"/>
    </source>
</evidence>
<feature type="compositionally biased region" description="Basic and acidic residues" evidence="1">
    <location>
        <begin position="224"/>
        <end position="234"/>
    </location>
</feature>
<sequence>MSGGDPFQDPPEEEMFSPAFGVYQFSDLQGYSPSQAPRTVQVSAPQAPVAQPAINPAMNRTNPFYESMCARAEREASSAGQSAKQQQPKFELSRDAVRSHHTTCGIYYGPHVDKGHGGKSCCSRHAPHICCPRRPEHNTIEFESQRARIVNTMNYLMPTQEARSHLAKSFCYTACLNTHSCSTVRSDDQRTPLTSQITDTGMWGMKQLGKFIPEILGMQTSPDRGSETCGETRPRSTSNSTSTDTRSDVSTTATLGNDDVREHGRHKFRADQKHIFRRRPVQQEPSGPRRGGGVNVSNDISLTIEVDKTGWRPLPSQDEVTNILSKPYKADETAKKADTGKTAIRNDENEWRTVPLKSNITRIMSTSYRADQTAKKTHTGNEDSVKRFKTDSSEEPIKDSNKESNKESSKDSNTKADSKAADKGKAVDKSKACSIIDTTQNFHDIPLSSPPSAKLRDSVEHLVAREYDMLEDFCRPDDENFDVDSHGSQESGAKDADGEKKEGPLSRFAGRFFRRSV</sequence>
<feature type="region of interest" description="Disordered" evidence="1">
    <location>
        <begin position="365"/>
        <end position="429"/>
    </location>
</feature>
<feature type="region of interest" description="Disordered" evidence="1">
    <location>
        <begin position="71"/>
        <end position="95"/>
    </location>
</feature>
<organism evidence="2 3">
    <name type="scientific">Sporothrix bragantina</name>
    <dbReference type="NCBI Taxonomy" id="671064"/>
    <lineage>
        <taxon>Eukaryota</taxon>
        <taxon>Fungi</taxon>
        <taxon>Dikarya</taxon>
        <taxon>Ascomycota</taxon>
        <taxon>Pezizomycotina</taxon>
        <taxon>Sordariomycetes</taxon>
        <taxon>Sordariomycetidae</taxon>
        <taxon>Ophiostomatales</taxon>
        <taxon>Ophiostomataceae</taxon>
        <taxon>Sporothrix</taxon>
    </lineage>
</organism>